<keyword evidence="1" id="KW-0812">Transmembrane</keyword>
<feature type="transmembrane region" description="Helical" evidence="1">
    <location>
        <begin position="128"/>
        <end position="147"/>
    </location>
</feature>
<organism evidence="2 3">
    <name type="scientific">Rhodococcus sovatensis</name>
    <dbReference type="NCBI Taxonomy" id="1805840"/>
    <lineage>
        <taxon>Bacteria</taxon>
        <taxon>Bacillati</taxon>
        <taxon>Actinomycetota</taxon>
        <taxon>Actinomycetes</taxon>
        <taxon>Mycobacteriales</taxon>
        <taxon>Nocardiaceae</taxon>
        <taxon>Rhodococcus</taxon>
    </lineage>
</organism>
<gene>
    <name evidence="2" type="ORF">WDS16_01200</name>
</gene>
<keyword evidence="3" id="KW-1185">Reference proteome</keyword>
<feature type="transmembrane region" description="Helical" evidence="1">
    <location>
        <begin position="88"/>
        <end position="116"/>
    </location>
</feature>
<feature type="transmembrane region" description="Helical" evidence="1">
    <location>
        <begin position="49"/>
        <end position="68"/>
    </location>
</feature>
<reference evidence="2 3" key="1">
    <citation type="submission" date="2024-03" db="EMBL/GenBank/DDBJ databases">
        <title>Natural products discovery in diverse microorganisms through a two-stage MS feature dereplication strategy.</title>
        <authorList>
            <person name="Zhang R."/>
        </authorList>
    </citation>
    <scope>NUCLEOTIDE SEQUENCE [LARGE SCALE GENOMIC DNA]</scope>
    <source>
        <strain evidence="2 3">18930</strain>
    </source>
</reference>
<proteinExistence type="predicted"/>
<dbReference type="RefSeq" id="WP_338889879.1">
    <property type="nucleotide sequence ID" value="NZ_CP147846.1"/>
</dbReference>
<dbReference type="EMBL" id="CP147846">
    <property type="protein sequence ID" value="WXG69211.1"/>
    <property type="molecule type" value="Genomic_DNA"/>
</dbReference>
<feature type="transmembrane region" description="Helical" evidence="1">
    <location>
        <begin position="20"/>
        <end position="37"/>
    </location>
</feature>
<evidence type="ECO:0000313" key="2">
    <source>
        <dbReference type="EMBL" id="WXG69211.1"/>
    </source>
</evidence>
<accession>A0ABZ2PJ72</accession>
<evidence type="ECO:0000313" key="3">
    <source>
        <dbReference type="Proteomes" id="UP001432000"/>
    </source>
</evidence>
<keyword evidence="1" id="KW-0472">Membrane</keyword>
<evidence type="ECO:0000256" key="1">
    <source>
        <dbReference type="SAM" id="Phobius"/>
    </source>
</evidence>
<protein>
    <recommendedName>
        <fullName evidence="4">Polyketide cyclase / dehydrase and lipid transport</fullName>
    </recommendedName>
</protein>
<sequence length="322" mass="34420">MEHGDEHDSGRLKRRPTPAQAIVAGVVLAFAVAVFLRQALQESGAAQSAAFYVGIPAVIAVIVVLSAPGRSAVGIVMKEITVLLLMSMMLLGEGFICVIIAAPIFYLVGALVAIAVEKIVPGRDDKTGLKIVVVPTLIVLASLEGVVPATTFAGPTTVSAAKVLDLAPAEVEAAWERPLDFDGTALPGVLSWGFPQPRSDSGGALEVGERRTVSFTGAHHRPLFVADHHWGEHITDLSFEVADRTPTSARLRIVEDTSPISSWLTWDMADITWRAVDASHTAVELDLTYTRELAPAWYFGPIEKAVVERAADYLIDSLDPTP</sequence>
<evidence type="ECO:0008006" key="4">
    <source>
        <dbReference type="Google" id="ProtNLM"/>
    </source>
</evidence>
<keyword evidence="1" id="KW-1133">Transmembrane helix</keyword>
<dbReference type="Proteomes" id="UP001432000">
    <property type="component" value="Chromosome"/>
</dbReference>
<name>A0ABZ2PJ72_9NOCA</name>